<keyword evidence="4 6" id="KW-0378">Hydrolase</keyword>
<dbReference type="EMBL" id="BAABAU010000001">
    <property type="protein sequence ID" value="GAA4265863.1"/>
    <property type="molecule type" value="Genomic_DNA"/>
</dbReference>
<keyword evidence="8" id="KW-1185">Reference proteome</keyword>
<sequence>MREAGGNWERIRVWVDPPAGYSTLSDAVTLARRAKRAGLKVLLDLHFSDFWADPGHQSTPAAWADQTLSELEATVRAYTKNALETLSRAGAPADMVQIGNEITGGMLWPLGRLYDGSSDQNFPAFLALLGAGIAGAREARVHGGRPQIMVHIDRGGDNGGSRYFYDRVVGAGLDFDVIGLSYYPFWHGPLQQLEDNLSDLATRYGKELIVVETAYPWTLENGDELQNILYSLDQLPDAAVWPPTPAGQLAYFEALRGVFPHVPGGLGLGFMSWEPEWTPGVGWTPGEGNPNDNLTLFDFQGRALPALAAFTPGRITTKPKP</sequence>
<evidence type="ECO:0000256" key="3">
    <source>
        <dbReference type="ARBA" id="ARBA00012556"/>
    </source>
</evidence>
<comment type="caution">
    <text evidence="7">The sequence shown here is derived from an EMBL/GenBank/DDBJ whole genome shotgun (WGS) entry which is preliminary data.</text>
</comment>
<dbReference type="InterPro" id="IPR017853">
    <property type="entry name" value="GH"/>
</dbReference>
<evidence type="ECO:0000256" key="6">
    <source>
        <dbReference type="RuleBase" id="RU361192"/>
    </source>
</evidence>
<evidence type="ECO:0000256" key="2">
    <source>
        <dbReference type="ARBA" id="ARBA00010687"/>
    </source>
</evidence>
<evidence type="ECO:0000256" key="5">
    <source>
        <dbReference type="ARBA" id="ARBA00023295"/>
    </source>
</evidence>
<gene>
    <name evidence="7" type="ORF">GCM10022256_14750</name>
</gene>
<dbReference type="SUPFAM" id="SSF51445">
    <property type="entry name" value="(Trans)glycosidases"/>
    <property type="match status" value="1"/>
</dbReference>
<evidence type="ECO:0000313" key="8">
    <source>
        <dbReference type="Proteomes" id="UP001501594"/>
    </source>
</evidence>
<dbReference type="Pfam" id="PF07745">
    <property type="entry name" value="Glyco_hydro_53"/>
    <property type="match status" value="1"/>
</dbReference>
<dbReference type="EC" id="3.2.1.89" evidence="3 6"/>
<accession>A0ABP8E101</accession>
<dbReference type="Gene3D" id="3.20.20.80">
    <property type="entry name" value="Glycosidases"/>
    <property type="match status" value="1"/>
</dbReference>
<evidence type="ECO:0000256" key="4">
    <source>
        <dbReference type="ARBA" id="ARBA00022801"/>
    </source>
</evidence>
<dbReference type="PANTHER" id="PTHR34983">
    <property type="entry name" value="ARABINOGALACTAN ENDO-BETA-1,4-GALACTANASE A"/>
    <property type="match status" value="1"/>
</dbReference>
<dbReference type="Proteomes" id="UP001501594">
    <property type="component" value="Unassembled WGS sequence"/>
</dbReference>
<comment type="catalytic activity">
    <reaction evidence="1 6">
        <text>The enzyme specifically hydrolyzes (1-&gt;4)-beta-D-galactosidic linkages in type I arabinogalactans.</text>
        <dbReference type="EC" id="3.2.1.89"/>
    </reaction>
</comment>
<name>A0ABP8E101_9MICO</name>
<evidence type="ECO:0000313" key="7">
    <source>
        <dbReference type="EMBL" id="GAA4265863.1"/>
    </source>
</evidence>
<dbReference type="InterPro" id="IPR011683">
    <property type="entry name" value="Glyco_hydro_53"/>
</dbReference>
<protein>
    <recommendedName>
        <fullName evidence="3 6">Arabinogalactan endo-beta-1,4-galactanase</fullName>
        <ecNumber evidence="3 6">3.2.1.89</ecNumber>
    </recommendedName>
</protein>
<reference evidence="8" key="1">
    <citation type="journal article" date="2019" name="Int. J. Syst. Evol. Microbiol.">
        <title>The Global Catalogue of Microorganisms (GCM) 10K type strain sequencing project: providing services to taxonomists for standard genome sequencing and annotation.</title>
        <authorList>
            <consortium name="The Broad Institute Genomics Platform"/>
            <consortium name="The Broad Institute Genome Sequencing Center for Infectious Disease"/>
            <person name="Wu L."/>
            <person name="Ma J."/>
        </authorList>
    </citation>
    <scope>NUCLEOTIDE SEQUENCE [LARGE SCALE GENOMIC DNA]</scope>
    <source>
        <strain evidence="8">JCM 17442</strain>
    </source>
</reference>
<keyword evidence="5 6" id="KW-0326">Glycosidase</keyword>
<dbReference type="PANTHER" id="PTHR34983:SF1">
    <property type="entry name" value="ARABINOGALACTAN ENDO-BETA-1,4-GALACTANASE A"/>
    <property type="match status" value="1"/>
</dbReference>
<comment type="similarity">
    <text evidence="2 6">Belongs to the glycosyl hydrolase 53 family.</text>
</comment>
<evidence type="ECO:0000256" key="1">
    <source>
        <dbReference type="ARBA" id="ARBA00001695"/>
    </source>
</evidence>
<organism evidence="7 8">
    <name type="scientific">Frondihabitans peucedani</name>
    <dbReference type="NCBI Taxonomy" id="598626"/>
    <lineage>
        <taxon>Bacteria</taxon>
        <taxon>Bacillati</taxon>
        <taxon>Actinomycetota</taxon>
        <taxon>Actinomycetes</taxon>
        <taxon>Micrococcales</taxon>
        <taxon>Microbacteriaceae</taxon>
        <taxon>Frondihabitans</taxon>
    </lineage>
</organism>
<proteinExistence type="inferred from homology"/>